<dbReference type="Gene3D" id="3.40.190.10">
    <property type="entry name" value="Periplasmic binding protein-like II"/>
    <property type="match status" value="1"/>
</dbReference>
<feature type="domain" description="Solute-binding protein family 5" evidence="2">
    <location>
        <begin position="138"/>
        <end position="529"/>
    </location>
</feature>
<dbReference type="InterPro" id="IPR000914">
    <property type="entry name" value="SBP_5_dom"/>
</dbReference>
<dbReference type="InterPro" id="IPR039424">
    <property type="entry name" value="SBP_5"/>
</dbReference>
<dbReference type="CDD" id="cd08497">
    <property type="entry name" value="MbnE-like"/>
    <property type="match status" value="1"/>
</dbReference>
<evidence type="ECO:0000313" key="4">
    <source>
        <dbReference type="Proteomes" id="UP000249396"/>
    </source>
</evidence>
<comment type="caution">
    <text evidence="3">The sequence shown here is derived from an EMBL/GenBank/DDBJ whole genome shotgun (WGS) entry which is preliminary data.</text>
</comment>
<dbReference type="GO" id="GO:0043190">
    <property type="term" value="C:ATP-binding cassette (ABC) transporter complex"/>
    <property type="evidence" value="ECO:0007669"/>
    <property type="project" value="InterPro"/>
</dbReference>
<reference evidence="3 4" key="1">
    <citation type="journal article" date="2018" name="Aquat. Microb. Ecol.">
        <title>Gammaproteobacterial methanotrophs dominate.</title>
        <authorList>
            <person name="Rissanen A.J."/>
            <person name="Saarenheimo J."/>
            <person name="Tiirola M."/>
            <person name="Peura S."/>
            <person name="Aalto S.L."/>
            <person name="Karvinen A."/>
            <person name="Nykanen H."/>
        </authorList>
    </citation>
    <scope>NUCLEOTIDE SEQUENCE [LARGE SCALE GENOMIC DNA]</scope>
    <source>
        <strain evidence="3">AMbin10</strain>
    </source>
</reference>
<keyword evidence="1" id="KW-0732">Signal</keyword>
<organism evidence="3 4">
    <name type="scientific">Candidatus Methylumidiphilus alinenensis</name>
    <dbReference type="NCBI Taxonomy" id="2202197"/>
    <lineage>
        <taxon>Bacteria</taxon>
        <taxon>Pseudomonadati</taxon>
        <taxon>Pseudomonadota</taxon>
        <taxon>Gammaproteobacteria</taxon>
        <taxon>Methylococcales</taxon>
        <taxon>Candidatus Methylumidiphilus</taxon>
    </lineage>
</organism>
<dbReference type="Pfam" id="PF00496">
    <property type="entry name" value="SBP_bac_5"/>
    <property type="match status" value="1"/>
</dbReference>
<dbReference type="EMBL" id="QJPH01000566">
    <property type="protein sequence ID" value="PZN69942.1"/>
    <property type="molecule type" value="Genomic_DNA"/>
</dbReference>
<dbReference type="PIRSF" id="PIRSF002741">
    <property type="entry name" value="MppA"/>
    <property type="match status" value="1"/>
</dbReference>
<evidence type="ECO:0000259" key="2">
    <source>
        <dbReference type="Pfam" id="PF00496"/>
    </source>
</evidence>
<dbReference type="GO" id="GO:0015833">
    <property type="term" value="P:peptide transport"/>
    <property type="evidence" value="ECO:0007669"/>
    <property type="project" value="TreeGrafter"/>
</dbReference>
<dbReference type="GO" id="GO:1904680">
    <property type="term" value="F:peptide transmembrane transporter activity"/>
    <property type="evidence" value="ECO:0007669"/>
    <property type="project" value="TreeGrafter"/>
</dbReference>
<dbReference type="InterPro" id="IPR030678">
    <property type="entry name" value="Peptide/Ni-bd"/>
</dbReference>
<proteinExistence type="predicted"/>
<sequence length="640" mass="72333">MFGLETSEKPLSPEVAGVGNAVELTPPPHGGRLGGGQVIGNLLICLLSCLAFAPAVFAAHGVAQFGEPKYPANFQHFDYVNPDAPKTGLLNLSIVSQNSSFDKYNPFTLKGKVAPGLLELVFETLTVNSLDEPNTQYGLLADDIQVAPDFSSATFHINPKAKFSNGDPVTAKEVKYSFDTLISRKASPRFKAYFAEIKQLTVVDDHTVRFEFARKGRDLSFVAGSLPVFSPQWGAKANGEKTPFEQLRLEQPVSSGAYTLAPSTSGQNVNYRRNPDYWGKDIPVRRGTLNFDKVVYKLYKDTDTQVAAMRAGDFDFFSETRMRYWCCQYIGKRFDSGELVKEQFVHHNPSAMNGYVVNLRRERFKDPKVRQALSYAYDWQWLNYKILDNEFERQDSYFAHSPLQARGLPSEAEVKLLEPYRAELDPAVFGPQVEQPTTKPPSSLRQNLAKAVELLAQAGWHNMNGVLRNSKGEAFEIEVPGGRSNNMLLESFFYNLNKLGIVLRPKSTDVVADRARMKNFDYDFTSVSFREARNPAAELWRNLNSADADVPGSENVIGVKSHVVDELIKKLFEVNTQQEQITVAHALDRVLMHGYYVIPWRYLSHFYFIYNKRLQRPKTLPLFYGAYEWVINAWWDGEGK</sequence>
<dbReference type="PANTHER" id="PTHR30290:SF64">
    <property type="entry name" value="ABC TRANSPORTER PERIPLASMIC BINDING PROTEIN"/>
    <property type="match status" value="1"/>
</dbReference>
<dbReference type="AlphaFoldDB" id="A0A2W4QCK3"/>
<evidence type="ECO:0000256" key="1">
    <source>
        <dbReference type="ARBA" id="ARBA00022729"/>
    </source>
</evidence>
<dbReference type="PANTHER" id="PTHR30290">
    <property type="entry name" value="PERIPLASMIC BINDING COMPONENT OF ABC TRANSPORTER"/>
    <property type="match status" value="1"/>
</dbReference>
<name>A0A2W4QCK3_9GAMM</name>
<dbReference type="GO" id="GO:0042884">
    <property type="term" value="P:microcin transport"/>
    <property type="evidence" value="ECO:0007669"/>
    <property type="project" value="TreeGrafter"/>
</dbReference>
<evidence type="ECO:0000313" key="3">
    <source>
        <dbReference type="EMBL" id="PZN69942.1"/>
    </source>
</evidence>
<accession>A0A2W4QCK3</accession>
<gene>
    <name evidence="3" type="ORF">DM484_28970</name>
</gene>
<dbReference type="SUPFAM" id="SSF53850">
    <property type="entry name" value="Periplasmic binding protein-like II"/>
    <property type="match status" value="1"/>
</dbReference>
<dbReference type="Proteomes" id="UP000249396">
    <property type="component" value="Unassembled WGS sequence"/>
</dbReference>
<dbReference type="GO" id="GO:0030288">
    <property type="term" value="C:outer membrane-bounded periplasmic space"/>
    <property type="evidence" value="ECO:0007669"/>
    <property type="project" value="TreeGrafter"/>
</dbReference>
<protein>
    <submittedName>
        <fullName evidence="3">ABC transporter substrate-binding protein</fullName>
    </submittedName>
</protein>
<dbReference type="Gene3D" id="3.10.105.10">
    <property type="entry name" value="Dipeptide-binding Protein, Domain 3"/>
    <property type="match status" value="1"/>
</dbReference>